<comment type="similarity">
    <text evidence="1">Belongs to the barstar family.</text>
</comment>
<evidence type="ECO:0000313" key="3">
    <source>
        <dbReference type="EMBL" id="TEA26852.1"/>
    </source>
</evidence>
<comment type="caution">
    <text evidence="3">The sequence shown here is derived from an EMBL/GenBank/DDBJ whole genome shotgun (WGS) entry which is preliminary data.</text>
</comment>
<dbReference type="Gene3D" id="3.30.370.10">
    <property type="entry name" value="Barstar-like"/>
    <property type="match status" value="1"/>
</dbReference>
<name>A0AB94IBS0_9GAMM</name>
<dbReference type="EMBL" id="AWGA01000064">
    <property type="protein sequence ID" value="TEA26852.1"/>
    <property type="molecule type" value="Genomic_DNA"/>
</dbReference>
<dbReference type="SUPFAM" id="SSF52038">
    <property type="entry name" value="Barstar-related"/>
    <property type="match status" value="1"/>
</dbReference>
<dbReference type="InterPro" id="IPR000468">
    <property type="entry name" value="Barstar"/>
</dbReference>
<evidence type="ECO:0000313" key="4">
    <source>
        <dbReference type="Proteomes" id="UP000506160"/>
    </source>
</evidence>
<dbReference type="AlphaFoldDB" id="A0AB94IBS0"/>
<accession>A0AB94IBS0</accession>
<proteinExistence type="inferred from homology"/>
<evidence type="ECO:0000259" key="2">
    <source>
        <dbReference type="Pfam" id="PF01337"/>
    </source>
</evidence>
<keyword evidence="4" id="KW-1185">Reference proteome</keyword>
<dbReference type="Pfam" id="PF01337">
    <property type="entry name" value="Barstar"/>
    <property type="match status" value="1"/>
</dbReference>
<protein>
    <recommendedName>
        <fullName evidence="2">Barstar (barnase inhibitor) domain-containing protein</fullName>
    </recommendedName>
</protein>
<dbReference type="Proteomes" id="UP000506160">
    <property type="component" value="Unassembled WGS sequence"/>
</dbReference>
<dbReference type="InterPro" id="IPR035905">
    <property type="entry name" value="Barstar-like_sf"/>
</dbReference>
<organism evidence="3 4">
    <name type="scientific">Candidatus Schmidhempelia bombi str. Bimp</name>
    <dbReference type="NCBI Taxonomy" id="1387197"/>
    <lineage>
        <taxon>Bacteria</taxon>
        <taxon>Pseudomonadati</taxon>
        <taxon>Pseudomonadota</taxon>
        <taxon>Gammaproteobacteria</taxon>
        <taxon>Orbales</taxon>
        <taxon>Orbaceae</taxon>
        <taxon>Candidatus Schmidhempelia</taxon>
    </lineage>
</organism>
<evidence type="ECO:0000256" key="1">
    <source>
        <dbReference type="ARBA" id="ARBA00006845"/>
    </source>
</evidence>
<reference evidence="3 4" key="1">
    <citation type="journal article" date="2014" name="Appl. Environ. Microbiol.">
        <title>Genomic features of a bumble bee symbiont reflect its host environment.</title>
        <authorList>
            <person name="Martinson V.G."/>
            <person name="Magoc T."/>
            <person name="Koch H."/>
            <person name="Salzberg S.L."/>
            <person name="Moran N.A."/>
        </authorList>
    </citation>
    <scope>NUCLEOTIDE SEQUENCE [LARGE SCALE GENOMIC DNA]</scope>
    <source>
        <strain evidence="3 4">Bimp</strain>
    </source>
</reference>
<feature type="domain" description="Barstar (barnase inhibitor)" evidence="2">
    <location>
        <begin position="27"/>
        <end position="108"/>
    </location>
</feature>
<gene>
    <name evidence="3" type="ORF">O970_06755</name>
</gene>
<sequence length="129" mass="15191">MMLDNHLAFTFINGRASYNTGEVFFARIDPAINNTEQLLTSLYYLLWFPGYFGFNWNALEDCLNDFDWIREEKIVIVHDVIPQLPEDDLKIYLDILNTAIYDWQDAGQHQLEVVFQEKDKPIIDRLLSS</sequence>